<dbReference type="AlphaFoldDB" id="A0A101LX27"/>
<proteinExistence type="predicted"/>
<organism evidence="1">
    <name type="scientific">Picea glauca</name>
    <name type="common">White spruce</name>
    <name type="synonym">Pinus glauca</name>
    <dbReference type="NCBI Taxonomy" id="3330"/>
    <lineage>
        <taxon>Eukaryota</taxon>
        <taxon>Viridiplantae</taxon>
        <taxon>Streptophyta</taxon>
        <taxon>Embryophyta</taxon>
        <taxon>Tracheophyta</taxon>
        <taxon>Spermatophyta</taxon>
        <taxon>Pinopsida</taxon>
        <taxon>Pinidae</taxon>
        <taxon>Conifers I</taxon>
        <taxon>Pinales</taxon>
        <taxon>Pinaceae</taxon>
        <taxon>Picea</taxon>
    </lineage>
</organism>
<accession>A0A101LX27</accession>
<name>A0A101LX27_PICGL</name>
<comment type="caution">
    <text evidence="1">The sequence shown here is derived from an EMBL/GenBank/DDBJ whole genome shotgun (WGS) entry which is preliminary data.</text>
</comment>
<dbReference type="EMBL" id="LKAM01000008">
    <property type="protein sequence ID" value="KUM46954.1"/>
    <property type="molecule type" value="Genomic_DNA"/>
</dbReference>
<sequence length="49" mass="5651">MMYGRLHYQISTGMKGKEGLFSRTNPNPSQALPLRYDQALLLTHMLKEI</sequence>
<gene>
    <name evidence="1" type="ORF">ABT39_MTgene5958</name>
</gene>
<protein>
    <submittedName>
        <fullName evidence="1">Uncharacterized protein</fullName>
    </submittedName>
</protein>
<reference evidence="1" key="1">
    <citation type="journal article" date="2015" name="Genome Biol. Evol.">
        <title>Organellar Genomes of White Spruce (Picea glauca): Assembly and Annotation.</title>
        <authorList>
            <person name="Jackman S.D."/>
            <person name="Warren R.L."/>
            <person name="Gibb E.A."/>
            <person name="Vandervalk B.P."/>
            <person name="Mohamadi H."/>
            <person name="Chu J."/>
            <person name="Raymond A."/>
            <person name="Pleasance S."/>
            <person name="Coope R."/>
            <person name="Wildung M.R."/>
            <person name="Ritland C.E."/>
            <person name="Bousquet J."/>
            <person name="Jones S.J."/>
            <person name="Bohlmann J."/>
            <person name="Birol I."/>
        </authorList>
    </citation>
    <scope>NUCLEOTIDE SEQUENCE [LARGE SCALE GENOMIC DNA]</scope>
    <source>
        <tissue evidence="1">Flushing bud</tissue>
    </source>
</reference>
<geneLocation type="mitochondrion" evidence="1"/>
<evidence type="ECO:0000313" key="1">
    <source>
        <dbReference type="EMBL" id="KUM46954.1"/>
    </source>
</evidence>
<keyword evidence="1" id="KW-0496">Mitochondrion</keyword>